<dbReference type="InterPro" id="IPR040198">
    <property type="entry name" value="Fido_containing"/>
</dbReference>
<proteinExistence type="predicted"/>
<comment type="caution">
    <text evidence="4">The sequence shown here is derived from an EMBL/GenBank/DDBJ whole genome shotgun (WGS) entry which is preliminary data.</text>
</comment>
<dbReference type="Gene3D" id="1.10.3290.10">
    <property type="entry name" value="Fido-like domain"/>
    <property type="match status" value="1"/>
</dbReference>
<dbReference type="OrthoDB" id="9813719at2"/>
<evidence type="ECO:0000256" key="1">
    <source>
        <dbReference type="PIRSR" id="PIRSR640198-1"/>
    </source>
</evidence>
<dbReference type="InterPro" id="IPR036597">
    <property type="entry name" value="Fido-like_dom_sf"/>
</dbReference>
<organism evidence="4 5">
    <name type="scientific">Slackia exigua (strain ATCC 700122 / DSM 15923 / CIP 105133 / JCM 11022 / KCTC 5966 / S-7)</name>
    <dbReference type="NCBI Taxonomy" id="649764"/>
    <lineage>
        <taxon>Bacteria</taxon>
        <taxon>Bacillati</taxon>
        <taxon>Actinomycetota</taxon>
        <taxon>Coriobacteriia</taxon>
        <taxon>Eggerthellales</taxon>
        <taxon>Eggerthellaceae</taxon>
        <taxon>Slackia</taxon>
    </lineage>
</organism>
<dbReference type="PANTHER" id="PTHR13504">
    <property type="entry name" value="FIDO DOMAIN-CONTAINING PROTEIN DDB_G0283145"/>
    <property type="match status" value="1"/>
</dbReference>
<dbReference type="InterPro" id="IPR036390">
    <property type="entry name" value="WH_DNA-bd_sf"/>
</dbReference>
<gene>
    <name evidence="4" type="ORF">HMPREF0762_01040</name>
</gene>
<name>D0WGT6_SLAES</name>
<dbReference type="InterPro" id="IPR003812">
    <property type="entry name" value="Fido"/>
</dbReference>
<dbReference type="STRING" id="649764.HMPREF0762_01040"/>
<evidence type="ECO:0000313" key="4">
    <source>
        <dbReference type="EMBL" id="EEZ61699.1"/>
    </source>
</evidence>
<dbReference type="HOGENOM" id="CLU_051003_0_0_11"/>
<feature type="binding site" evidence="2">
    <location>
        <begin position="238"/>
        <end position="245"/>
    </location>
    <ligand>
        <name>ATP</name>
        <dbReference type="ChEBI" id="CHEBI:30616"/>
    </ligand>
</feature>
<keyword evidence="2" id="KW-0547">Nucleotide-binding</keyword>
<evidence type="ECO:0000256" key="2">
    <source>
        <dbReference type="PIRSR" id="PIRSR640198-2"/>
    </source>
</evidence>
<accession>D0WGT6</accession>
<dbReference type="GO" id="GO:0005524">
    <property type="term" value="F:ATP binding"/>
    <property type="evidence" value="ECO:0007669"/>
    <property type="project" value="UniProtKB-KW"/>
</dbReference>
<protein>
    <submittedName>
        <fullName evidence="4">Fic family protein</fullName>
    </submittedName>
</protein>
<sequence length="425" mass="48191">MEAQLEYRELSKLYHANASTSRDSDLLAELHVRLHSESTFRTGYIAGNDELFLAMPREITLLSEKILRTERKVSLRMQNMPGIAGGAILRGLVLDEIVSSNEIEGVRSTKREIKDALNAMGSEDSAQKRFKELTMLYMSILDQTAKLPEEPADIRAIYDQVMNGELSRNDTPDGTLFRAHGVDIYNRVKVVHKGLEPEKKIYEAMAAMLEIAQSEEIPALYGAIVSHYLFEYAHPFYDGNGRTGRYLLALYLSIPLSMATSLSLSRTIAEHKDVYYNAFSIVQDPLNHGELTHFTYQLLGLISDAQIDILNRLETAQRSYGRLTEALDRINSDLKLNAKKSSAVFMLMQYETFGFLGDAPLAEIARHLDIGQQMTRKYLSDLEKIGVVCRARRRNPVTFMLTESFKQEYGIKVPEWRIPADQHLA</sequence>
<dbReference type="SUPFAM" id="SSF140931">
    <property type="entry name" value="Fic-like"/>
    <property type="match status" value="1"/>
</dbReference>
<evidence type="ECO:0000313" key="5">
    <source>
        <dbReference type="Proteomes" id="UP000006001"/>
    </source>
</evidence>
<dbReference type="PROSITE" id="PS51459">
    <property type="entry name" value="FIDO"/>
    <property type="match status" value="1"/>
</dbReference>
<dbReference type="PANTHER" id="PTHR13504:SF40">
    <property type="entry name" value="FIDO DOMAIN-CONTAINING PROTEIN"/>
    <property type="match status" value="1"/>
</dbReference>
<keyword evidence="5" id="KW-1185">Reference proteome</keyword>
<dbReference type="Proteomes" id="UP000006001">
    <property type="component" value="Unassembled WGS sequence"/>
</dbReference>
<feature type="active site" evidence="1">
    <location>
        <position position="234"/>
    </location>
</feature>
<dbReference type="eggNOG" id="COG3177">
    <property type="taxonomic scope" value="Bacteria"/>
</dbReference>
<evidence type="ECO:0000259" key="3">
    <source>
        <dbReference type="PROSITE" id="PS51459"/>
    </source>
</evidence>
<feature type="domain" description="Fido" evidence="3">
    <location>
        <begin position="149"/>
        <end position="297"/>
    </location>
</feature>
<reference evidence="4" key="1">
    <citation type="submission" date="2009-10" db="EMBL/GenBank/DDBJ databases">
        <authorList>
            <person name="Weinstock G."/>
            <person name="Sodergren E."/>
            <person name="Clifton S."/>
            <person name="Fulton L."/>
            <person name="Fulton B."/>
            <person name="Courtney L."/>
            <person name="Fronick C."/>
            <person name="Harrison M."/>
            <person name="Strong C."/>
            <person name="Farmer C."/>
            <person name="Delahaunty K."/>
            <person name="Markovic C."/>
            <person name="Hall O."/>
            <person name="Minx P."/>
            <person name="Tomlinson C."/>
            <person name="Mitreva M."/>
            <person name="Nelson J."/>
            <person name="Hou S."/>
            <person name="Wollam A."/>
            <person name="Pepin K.H."/>
            <person name="Johnson M."/>
            <person name="Bhonagiri V."/>
            <person name="Nash W.E."/>
            <person name="Warren W."/>
            <person name="Chinwalla A."/>
            <person name="Mardis E.R."/>
            <person name="Wilson R.K."/>
        </authorList>
    </citation>
    <scope>NUCLEOTIDE SEQUENCE [LARGE SCALE GENOMIC DNA]</scope>
    <source>
        <strain evidence="4">ATCC 700122</strain>
    </source>
</reference>
<keyword evidence="2" id="KW-0067">ATP-binding</keyword>
<dbReference type="EMBL" id="ACUX02000006">
    <property type="protein sequence ID" value="EEZ61699.1"/>
    <property type="molecule type" value="Genomic_DNA"/>
</dbReference>
<dbReference type="SUPFAM" id="SSF46785">
    <property type="entry name" value="Winged helix' DNA-binding domain"/>
    <property type="match status" value="1"/>
</dbReference>
<dbReference type="AlphaFoldDB" id="D0WGT6"/>
<dbReference type="Pfam" id="PF02661">
    <property type="entry name" value="Fic"/>
    <property type="match status" value="1"/>
</dbReference>